<evidence type="ECO:0000256" key="1">
    <source>
        <dbReference type="ARBA" id="ARBA00001286"/>
    </source>
</evidence>
<evidence type="ECO:0000256" key="5">
    <source>
        <dbReference type="ARBA" id="ARBA00022679"/>
    </source>
</evidence>
<dbReference type="InterPro" id="IPR014048">
    <property type="entry name" value="MethylDNA_cys_MeTrfase_DNA-bd"/>
</dbReference>
<accession>A0A1Y2JZS9</accession>
<dbReference type="GO" id="GO:0006281">
    <property type="term" value="P:DNA repair"/>
    <property type="evidence" value="ECO:0007669"/>
    <property type="project" value="UniProtKB-KW"/>
</dbReference>
<keyword evidence="7" id="KW-0234">DNA repair</keyword>
<protein>
    <recommendedName>
        <fullName evidence="3">methylated-DNA--[protein]-cysteine S-methyltransferase</fullName>
        <ecNumber evidence="3">2.1.1.63</ecNumber>
    </recommendedName>
</protein>
<dbReference type="InterPro" id="IPR036388">
    <property type="entry name" value="WH-like_DNA-bd_sf"/>
</dbReference>
<feature type="domain" description="Methylated-DNA-[protein]-cysteine S-methyltransferase DNA binding" evidence="9">
    <location>
        <begin position="22"/>
        <end position="101"/>
    </location>
</feature>
<dbReference type="AlphaFoldDB" id="A0A1Y2JZS9"/>
<evidence type="ECO:0000259" key="9">
    <source>
        <dbReference type="Pfam" id="PF01035"/>
    </source>
</evidence>
<comment type="catalytic activity">
    <reaction evidence="8">
        <text>a 6-O-methyl-2'-deoxyguanosine in DNA + L-cysteinyl-[protein] = S-methyl-L-cysteinyl-[protein] + a 2'-deoxyguanosine in DNA</text>
        <dbReference type="Rhea" id="RHEA:24000"/>
        <dbReference type="Rhea" id="RHEA-COMP:10131"/>
        <dbReference type="Rhea" id="RHEA-COMP:10132"/>
        <dbReference type="Rhea" id="RHEA-COMP:11367"/>
        <dbReference type="Rhea" id="RHEA-COMP:11368"/>
        <dbReference type="ChEBI" id="CHEBI:29950"/>
        <dbReference type="ChEBI" id="CHEBI:82612"/>
        <dbReference type="ChEBI" id="CHEBI:85445"/>
        <dbReference type="ChEBI" id="CHEBI:85448"/>
        <dbReference type="EC" id="2.1.1.63"/>
    </reaction>
</comment>
<organism evidence="10 11">
    <name type="scientific">Magnetofaba australis IT-1</name>
    <dbReference type="NCBI Taxonomy" id="1434232"/>
    <lineage>
        <taxon>Bacteria</taxon>
        <taxon>Pseudomonadati</taxon>
        <taxon>Pseudomonadota</taxon>
        <taxon>Magnetococcia</taxon>
        <taxon>Magnetococcales</taxon>
        <taxon>Magnetococcaceae</taxon>
        <taxon>Magnetofaba</taxon>
    </lineage>
</organism>
<keyword evidence="6" id="KW-0227">DNA damage</keyword>
<dbReference type="EC" id="2.1.1.63" evidence="3"/>
<dbReference type="SUPFAM" id="SSF46767">
    <property type="entry name" value="Methylated DNA-protein cysteine methyltransferase, C-terminal domain"/>
    <property type="match status" value="1"/>
</dbReference>
<keyword evidence="5 10" id="KW-0808">Transferase</keyword>
<evidence type="ECO:0000256" key="4">
    <source>
        <dbReference type="ARBA" id="ARBA00022603"/>
    </source>
</evidence>
<dbReference type="STRING" id="1434232.MAIT1_00960"/>
<dbReference type="NCBIfam" id="TIGR00589">
    <property type="entry name" value="ogt"/>
    <property type="match status" value="1"/>
</dbReference>
<dbReference type="EMBL" id="LVJN01000021">
    <property type="protein sequence ID" value="OSM00440.1"/>
    <property type="molecule type" value="Genomic_DNA"/>
</dbReference>
<dbReference type="FunFam" id="1.10.10.10:FF:000214">
    <property type="entry name" value="Methylated-DNA--protein-cysteine methyltransferase"/>
    <property type="match status" value="1"/>
</dbReference>
<evidence type="ECO:0000256" key="8">
    <source>
        <dbReference type="ARBA" id="ARBA00049348"/>
    </source>
</evidence>
<dbReference type="CDD" id="cd06445">
    <property type="entry name" value="ATase"/>
    <property type="match status" value="1"/>
</dbReference>
<dbReference type="InterPro" id="IPR001497">
    <property type="entry name" value="MethylDNA_cys_MeTrfase_AS"/>
</dbReference>
<comment type="caution">
    <text evidence="10">The sequence shown here is derived from an EMBL/GenBank/DDBJ whole genome shotgun (WGS) entry which is preliminary data.</text>
</comment>
<evidence type="ECO:0000313" key="11">
    <source>
        <dbReference type="Proteomes" id="UP000194003"/>
    </source>
</evidence>
<reference evidence="10 11" key="1">
    <citation type="journal article" date="2016" name="BMC Genomics">
        <title>Combined genomic and structural analyses of a cultured magnetotactic bacterium reveals its niche adaptation to a dynamic environment.</title>
        <authorList>
            <person name="Araujo A.C."/>
            <person name="Morillo V."/>
            <person name="Cypriano J."/>
            <person name="Teixeira L.C."/>
            <person name="Leao P."/>
            <person name="Lyra S."/>
            <person name="Almeida L.G."/>
            <person name="Bazylinski D.A."/>
            <person name="Vasconcellos A.T."/>
            <person name="Abreu F."/>
            <person name="Lins U."/>
        </authorList>
    </citation>
    <scope>NUCLEOTIDE SEQUENCE [LARGE SCALE GENOMIC DNA]</scope>
    <source>
        <strain evidence="10 11">IT-1</strain>
    </source>
</reference>
<gene>
    <name evidence="10" type="ORF">MAIT1_00960</name>
</gene>
<keyword evidence="11" id="KW-1185">Reference proteome</keyword>
<proteinExistence type="inferred from homology"/>
<dbReference type="Proteomes" id="UP000194003">
    <property type="component" value="Unassembled WGS sequence"/>
</dbReference>
<evidence type="ECO:0000256" key="6">
    <source>
        <dbReference type="ARBA" id="ARBA00022763"/>
    </source>
</evidence>
<evidence type="ECO:0000313" key="10">
    <source>
        <dbReference type="EMBL" id="OSM00440.1"/>
    </source>
</evidence>
<evidence type="ECO:0000256" key="2">
    <source>
        <dbReference type="ARBA" id="ARBA00008711"/>
    </source>
</evidence>
<dbReference type="InterPro" id="IPR036217">
    <property type="entry name" value="MethylDNA_cys_MeTrfase_DNAb"/>
</dbReference>
<dbReference type="PANTHER" id="PTHR10815:SF13">
    <property type="entry name" value="METHYLATED-DNA--PROTEIN-CYSTEINE METHYLTRANSFERASE"/>
    <property type="match status" value="1"/>
</dbReference>
<dbReference type="GO" id="GO:0003908">
    <property type="term" value="F:methylated-DNA-[protein]-cysteine S-methyltransferase activity"/>
    <property type="evidence" value="ECO:0007669"/>
    <property type="project" value="UniProtKB-EC"/>
</dbReference>
<name>A0A1Y2JZS9_9PROT</name>
<dbReference type="Gene3D" id="1.10.10.10">
    <property type="entry name" value="Winged helix-like DNA-binding domain superfamily/Winged helix DNA-binding domain"/>
    <property type="match status" value="1"/>
</dbReference>
<dbReference type="PANTHER" id="PTHR10815">
    <property type="entry name" value="METHYLATED-DNA--PROTEIN-CYSTEINE METHYLTRANSFERASE"/>
    <property type="match status" value="1"/>
</dbReference>
<comment type="catalytic activity">
    <reaction evidence="1">
        <text>a 4-O-methyl-thymidine in DNA + L-cysteinyl-[protein] = a thymidine in DNA + S-methyl-L-cysteinyl-[protein]</text>
        <dbReference type="Rhea" id="RHEA:53428"/>
        <dbReference type="Rhea" id="RHEA-COMP:10131"/>
        <dbReference type="Rhea" id="RHEA-COMP:10132"/>
        <dbReference type="Rhea" id="RHEA-COMP:13555"/>
        <dbReference type="Rhea" id="RHEA-COMP:13556"/>
        <dbReference type="ChEBI" id="CHEBI:29950"/>
        <dbReference type="ChEBI" id="CHEBI:82612"/>
        <dbReference type="ChEBI" id="CHEBI:137386"/>
        <dbReference type="ChEBI" id="CHEBI:137387"/>
        <dbReference type="EC" id="2.1.1.63"/>
    </reaction>
</comment>
<dbReference type="PROSITE" id="PS00374">
    <property type="entry name" value="MGMT"/>
    <property type="match status" value="1"/>
</dbReference>
<evidence type="ECO:0000256" key="3">
    <source>
        <dbReference type="ARBA" id="ARBA00011918"/>
    </source>
</evidence>
<dbReference type="GO" id="GO:0032259">
    <property type="term" value="P:methylation"/>
    <property type="evidence" value="ECO:0007669"/>
    <property type="project" value="UniProtKB-KW"/>
</dbReference>
<comment type="similarity">
    <text evidence="2">Belongs to the MGMT family.</text>
</comment>
<dbReference type="Pfam" id="PF01035">
    <property type="entry name" value="DNA_binding_1"/>
    <property type="match status" value="1"/>
</dbReference>
<evidence type="ECO:0000256" key="7">
    <source>
        <dbReference type="ARBA" id="ARBA00023204"/>
    </source>
</evidence>
<sequence length="106" mass="10954">MDAYFGGRFEPFPILLQPAGGAFYQRVWQALLAIEPGQTRTYGEVAQALGSGARAVGNAVAANPIPVIIPCHRVVGKSGLGGYSGDGGLTTKTQLLRLEGALPGEA</sequence>
<keyword evidence="4 10" id="KW-0489">Methyltransferase</keyword>